<keyword evidence="2" id="KW-1185">Reference proteome</keyword>
<name>A0ABP6H6B7_9ACTN</name>
<organism evidence="1 2">
    <name type="scientific">Actinocorallia aurantiaca</name>
    <dbReference type="NCBI Taxonomy" id="46204"/>
    <lineage>
        <taxon>Bacteria</taxon>
        <taxon>Bacillati</taxon>
        <taxon>Actinomycetota</taxon>
        <taxon>Actinomycetes</taxon>
        <taxon>Streptosporangiales</taxon>
        <taxon>Thermomonosporaceae</taxon>
        <taxon>Actinocorallia</taxon>
    </lineage>
</organism>
<dbReference type="Gene3D" id="1.20.120.450">
    <property type="entry name" value="dinb family like domain"/>
    <property type="match status" value="1"/>
</dbReference>
<proteinExistence type="predicted"/>
<accession>A0ABP6H6B7</accession>
<dbReference type="SUPFAM" id="SSF109854">
    <property type="entry name" value="DinB/YfiT-like putative metalloenzymes"/>
    <property type="match status" value="1"/>
</dbReference>
<reference evidence="2" key="1">
    <citation type="journal article" date="2019" name="Int. J. Syst. Evol. Microbiol.">
        <title>The Global Catalogue of Microorganisms (GCM) 10K type strain sequencing project: providing services to taxonomists for standard genome sequencing and annotation.</title>
        <authorList>
            <consortium name="The Broad Institute Genomics Platform"/>
            <consortium name="The Broad Institute Genome Sequencing Center for Infectious Disease"/>
            <person name="Wu L."/>
            <person name="Ma J."/>
        </authorList>
    </citation>
    <scope>NUCLEOTIDE SEQUENCE [LARGE SCALE GENOMIC DNA]</scope>
    <source>
        <strain evidence="2">JCM 8201</strain>
    </source>
</reference>
<dbReference type="Pfam" id="PF04978">
    <property type="entry name" value="MST"/>
    <property type="match status" value="1"/>
</dbReference>
<protein>
    <submittedName>
        <fullName evidence="1">DinB family protein</fullName>
    </submittedName>
</protein>
<sequence>MFVSPAKRADPGGTTGEREALTQWLDFHRATLLWKLDGLSEEQLRSPMVPSGTSLLGLVKHLAETEHGWFCLEFLGLDEPPLYATPEDPEAGFRVEPHETAEDIVGAYLEQCERARGIVAAQPSLDASVPENLRGRVNLRWILLHMIEETARHNGHADILREQIDGATGD</sequence>
<comment type="caution">
    <text evidence="1">The sequence shown here is derived from an EMBL/GenBank/DDBJ whole genome shotgun (WGS) entry which is preliminary data.</text>
</comment>
<dbReference type="InterPro" id="IPR007061">
    <property type="entry name" value="MST-like"/>
</dbReference>
<evidence type="ECO:0000313" key="2">
    <source>
        <dbReference type="Proteomes" id="UP001501842"/>
    </source>
</evidence>
<evidence type="ECO:0000313" key="1">
    <source>
        <dbReference type="EMBL" id="GAA2736435.1"/>
    </source>
</evidence>
<dbReference type="RefSeq" id="WP_344456146.1">
    <property type="nucleotide sequence ID" value="NZ_BAAATZ010000032.1"/>
</dbReference>
<dbReference type="Proteomes" id="UP001501842">
    <property type="component" value="Unassembled WGS sequence"/>
</dbReference>
<gene>
    <name evidence="1" type="ORF">GCM10010439_63530</name>
</gene>
<dbReference type="InterPro" id="IPR034660">
    <property type="entry name" value="DinB/YfiT-like"/>
</dbReference>
<dbReference type="EMBL" id="BAAATZ010000032">
    <property type="protein sequence ID" value="GAA2736435.1"/>
    <property type="molecule type" value="Genomic_DNA"/>
</dbReference>